<feature type="chain" id="PRO_5003090179" evidence="1">
    <location>
        <begin position="20"/>
        <end position="456"/>
    </location>
</feature>
<accession>D6WTF5</accession>
<dbReference type="Proteomes" id="UP000007266">
    <property type="component" value="Linkage group 7"/>
</dbReference>
<dbReference type="FunCoup" id="D6WTF5">
    <property type="interactions" value="76"/>
</dbReference>
<feature type="domain" description="Amine oxidase" evidence="2">
    <location>
        <begin position="31"/>
        <end position="445"/>
    </location>
</feature>
<dbReference type="Gene3D" id="3.90.660.10">
    <property type="match status" value="1"/>
</dbReference>
<protein>
    <submittedName>
        <fullName evidence="3">Protein anon-37Cs-like Protein</fullName>
    </submittedName>
</protein>
<sequence>MSRLCVLFFLAFFNFGILANPSVVIIGAGPSGIAAATKLLQNGIHDIKILEAEDRIGGRINSVHFSDGIVDLGAQYCHGEKGNVAYNLAKDLDVLEPGLRSLQNNVYYSNGSRLDPDLIEELRQVYLKYDQNENYDTKGKSLGDVFIQKYNTTLFPKHLNSETESLLSEGLRFLEGYVLIHEGAFSWFNVSADCDYVQCEGNQALTWKGGYKTVLKIMMDGLPIDEKIRLKTRVEQINWDKNTVTVLASNNRTYSADYAIFTPSVGVLKRHKLFTPNLPIAKQKSVEATGFEGVMKVFLHFPQKWWGDSDQAFAFFWSQKDLKLIWDKPWVTQVRYILKVPHNSNVWVAWITGDLVPEIEKLPLEVFKIGVKFVLERFLNGKYHVTEIGDVLRSNWCTNPNFGGTYSFTRVGFYNKGFSHQEKLAEPLLNEGKPVVLFAGEAKCTSCALSDRSWGY</sequence>
<dbReference type="EMBL" id="KQ971352">
    <property type="protein sequence ID" value="EFA06713.1"/>
    <property type="molecule type" value="Genomic_DNA"/>
</dbReference>
<dbReference type="GO" id="GO:0046592">
    <property type="term" value="F:polyamine oxidase activity"/>
    <property type="evidence" value="ECO:0000318"/>
    <property type="project" value="GO_Central"/>
</dbReference>
<evidence type="ECO:0000256" key="1">
    <source>
        <dbReference type="SAM" id="SignalP"/>
    </source>
</evidence>
<dbReference type="AlphaFoldDB" id="D6WTF5"/>
<dbReference type="STRING" id="7070.D6WTF5"/>
<name>D6WTF5_TRICA</name>
<evidence type="ECO:0000259" key="2">
    <source>
        <dbReference type="Pfam" id="PF01593"/>
    </source>
</evidence>
<dbReference type="HOGENOM" id="CLU_004498_2_3_1"/>
<dbReference type="eggNOG" id="KOG0685">
    <property type="taxonomic scope" value="Eukaryota"/>
</dbReference>
<evidence type="ECO:0000313" key="4">
    <source>
        <dbReference type="Proteomes" id="UP000007266"/>
    </source>
</evidence>
<dbReference type="PANTHER" id="PTHR10742:SF398">
    <property type="entry name" value="AMINE OXIDASE DOMAIN-CONTAINING PROTEIN-RELATED"/>
    <property type="match status" value="1"/>
</dbReference>
<dbReference type="PhylomeDB" id="D6WTF5"/>
<dbReference type="OMA" id="YEECEGF"/>
<evidence type="ECO:0000313" key="3">
    <source>
        <dbReference type="EMBL" id="EFA06713.1"/>
    </source>
</evidence>
<dbReference type="PRINTS" id="PR00419">
    <property type="entry name" value="ADXRDTASE"/>
</dbReference>
<dbReference type="SUPFAM" id="SSF51905">
    <property type="entry name" value="FAD/NAD(P)-binding domain"/>
    <property type="match status" value="1"/>
</dbReference>
<reference evidence="3 4" key="1">
    <citation type="journal article" date="2008" name="Nature">
        <title>The genome of the model beetle and pest Tribolium castaneum.</title>
        <authorList>
            <consortium name="Tribolium Genome Sequencing Consortium"/>
            <person name="Richards S."/>
            <person name="Gibbs R.A."/>
            <person name="Weinstock G.M."/>
            <person name="Brown S.J."/>
            <person name="Denell R."/>
            <person name="Beeman R.W."/>
            <person name="Gibbs R."/>
            <person name="Beeman R.W."/>
            <person name="Brown S.J."/>
            <person name="Bucher G."/>
            <person name="Friedrich M."/>
            <person name="Grimmelikhuijzen C.J."/>
            <person name="Klingler M."/>
            <person name="Lorenzen M."/>
            <person name="Richards S."/>
            <person name="Roth S."/>
            <person name="Schroder R."/>
            <person name="Tautz D."/>
            <person name="Zdobnov E.M."/>
            <person name="Muzny D."/>
            <person name="Gibbs R.A."/>
            <person name="Weinstock G.M."/>
            <person name="Attaway T."/>
            <person name="Bell S."/>
            <person name="Buhay C.J."/>
            <person name="Chandrabose M.N."/>
            <person name="Chavez D."/>
            <person name="Clerk-Blankenburg K.P."/>
            <person name="Cree A."/>
            <person name="Dao M."/>
            <person name="Davis C."/>
            <person name="Chacko J."/>
            <person name="Dinh H."/>
            <person name="Dugan-Rocha S."/>
            <person name="Fowler G."/>
            <person name="Garner T.T."/>
            <person name="Garnes J."/>
            <person name="Gnirke A."/>
            <person name="Hawes A."/>
            <person name="Hernandez J."/>
            <person name="Hines S."/>
            <person name="Holder M."/>
            <person name="Hume J."/>
            <person name="Jhangiani S.N."/>
            <person name="Joshi V."/>
            <person name="Khan Z.M."/>
            <person name="Jackson L."/>
            <person name="Kovar C."/>
            <person name="Kowis A."/>
            <person name="Lee S."/>
            <person name="Lewis L.R."/>
            <person name="Margolis J."/>
            <person name="Morgan M."/>
            <person name="Nazareth L.V."/>
            <person name="Nguyen N."/>
            <person name="Okwuonu G."/>
            <person name="Parker D."/>
            <person name="Richards S."/>
            <person name="Ruiz S.J."/>
            <person name="Santibanez J."/>
            <person name="Savard J."/>
            <person name="Scherer S.E."/>
            <person name="Schneider B."/>
            <person name="Sodergren E."/>
            <person name="Tautz D."/>
            <person name="Vattahil S."/>
            <person name="Villasana D."/>
            <person name="White C.S."/>
            <person name="Wright R."/>
            <person name="Park Y."/>
            <person name="Beeman R.W."/>
            <person name="Lord J."/>
            <person name="Oppert B."/>
            <person name="Lorenzen M."/>
            <person name="Brown S."/>
            <person name="Wang L."/>
            <person name="Savard J."/>
            <person name="Tautz D."/>
            <person name="Richards S."/>
            <person name="Weinstock G."/>
            <person name="Gibbs R.A."/>
            <person name="Liu Y."/>
            <person name="Worley K."/>
            <person name="Weinstock G."/>
            <person name="Elsik C.G."/>
            <person name="Reese J.T."/>
            <person name="Elhaik E."/>
            <person name="Landan G."/>
            <person name="Graur D."/>
            <person name="Arensburger P."/>
            <person name="Atkinson P."/>
            <person name="Beeman R.W."/>
            <person name="Beidler J."/>
            <person name="Brown S.J."/>
            <person name="Demuth J.P."/>
            <person name="Drury D.W."/>
            <person name="Du Y.Z."/>
            <person name="Fujiwara H."/>
            <person name="Lorenzen M."/>
            <person name="Maselli V."/>
            <person name="Osanai M."/>
            <person name="Park Y."/>
            <person name="Robertson H.M."/>
            <person name="Tu Z."/>
            <person name="Wang J.J."/>
            <person name="Wang S."/>
            <person name="Richards S."/>
            <person name="Song H."/>
            <person name="Zhang L."/>
            <person name="Sodergren E."/>
            <person name="Werner D."/>
            <person name="Stanke M."/>
            <person name="Morgenstern B."/>
            <person name="Solovyev V."/>
            <person name="Kosarev P."/>
            <person name="Brown G."/>
            <person name="Chen H.C."/>
            <person name="Ermolaeva O."/>
            <person name="Hlavina W."/>
            <person name="Kapustin Y."/>
            <person name="Kiryutin B."/>
            <person name="Kitts P."/>
            <person name="Maglott D."/>
            <person name="Pruitt K."/>
            <person name="Sapojnikov V."/>
            <person name="Souvorov A."/>
            <person name="Mackey A.J."/>
            <person name="Waterhouse R.M."/>
            <person name="Wyder S."/>
            <person name="Zdobnov E.M."/>
            <person name="Zdobnov E.M."/>
            <person name="Wyder S."/>
            <person name="Kriventseva E.V."/>
            <person name="Kadowaki T."/>
            <person name="Bork P."/>
            <person name="Aranda M."/>
            <person name="Bao R."/>
            <person name="Beermann A."/>
            <person name="Berns N."/>
            <person name="Bolognesi R."/>
            <person name="Bonneton F."/>
            <person name="Bopp D."/>
            <person name="Brown S.J."/>
            <person name="Bucher G."/>
            <person name="Butts T."/>
            <person name="Chaumot A."/>
            <person name="Denell R.E."/>
            <person name="Ferrier D.E."/>
            <person name="Friedrich M."/>
            <person name="Gordon C.M."/>
            <person name="Jindra M."/>
            <person name="Klingler M."/>
            <person name="Lan Q."/>
            <person name="Lattorff H.M."/>
            <person name="Laudet V."/>
            <person name="von Levetsow C."/>
            <person name="Liu Z."/>
            <person name="Lutz R."/>
            <person name="Lynch J.A."/>
            <person name="da Fonseca R.N."/>
            <person name="Posnien N."/>
            <person name="Reuter R."/>
            <person name="Roth S."/>
            <person name="Savard J."/>
            <person name="Schinko J.B."/>
            <person name="Schmitt C."/>
            <person name="Schoppmeier M."/>
            <person name="Schroder R."/>
            <person name="Shippy T.D."/>
            <person name="Simonnet F."/>
            <person name="Marques-Souza H."/>
            <person name="Tautz D."/>
            <person name="Tomoyasu Y."/>
            <person name="Trauner J."/>
            <person name="Van der Zee M."/>
            <person name="Vervoort M."/>
            <person name="Wittkopp N."/>
            <person name="Wimmer E.A."/>
            <person name="Yang X."/>
            <person name="Jones A.K."/>
            <person name="Sattelle D.B."/>
            <person name="Ebert P.R."/>
            <person name="Nelson D."/>
            <person name="Scott J.G."/>
            <person name="Beeman R.W."/>
            <person name="Muthukrishnan S."/>
            <person name="Kramer K.J."/>
            <person name="Arakane Y."/>
            <person name="Beeman R.W."/>
            <person name="Zhu Q."/>
            <person name="Hogenkamp D."/>
            <person name="Dixit R."/>
            <person name="Oppert B."/>
            <person name="Jiang H."/>
            <person name="Zou Z."/>
            <person name="Marshall J."/>
            <person name="Elpidina E."/>
            <person name="Vinokurov K."/>
            <person name="Oppert C."/>
            <person name="Zou Z."/>
            <person name="Evans J."/>
            <person name="Lu Z."/>
            <person name="Zhao P."/>
            <person name="Sumathipala N."/>
            <person name="Altincicek B."/>
            <person name="Vilcinskas A."/>
            <person name="Williams M."/>
            <person name="Hultmark D."/>
            <person name="Hetru C."/>
            <person name="Jiang H."/>
            <person name="Grimmelikhuijzen C.J."/>
            <person name="Hauser F."/>
            <person name="Cazzamali G."/>
            <person name="Williamson M."/>
            <person name="Park Y."/>
            <person name="Li B."/>
            <person name="Tanaka Y."/>
            <person name="Predel R."/>
            <person name="Neupert S."/>
            <person name="Schachtner J."/>
            <person name="Verleyen P."/>
            <person name="Raible F."/>
            <person name="Bork P."/>
            <person name="Friedrich M."/>
            <person name="Walden K.K."/>
            <person name="Robertson H.M."/>
            <person name="Angeli S."/>
            <person name="Foret S."/>
            <person name="Bucher G."/>
            <person name="Schuetz S."/>
            <person name="Maleszka R."/>
            <person name="Wimmer E.A."/>
            <person name="Beeman R.W."/>
            <person name="Lorenzen M."/>
            <person name="Tomoyasu Y."/>
            <person name="Miller S.C."/>
            <person name="Grossmann D."/>
            <person name="Bucher G."/>
        </authorList>
    </citation>
    <scope>NUCLEOTIDE SEQUENCE [LARGE SCALE GENOMIC DNA]</scope>
    <source>
        <strain evidence="3 4">Georgia GA2</strain>
    </source>
</reference>
<keyword evidence="4" id="KW-1185">Reference proteome</keyword>
<dbReference type="InterPro" id="IPR036188">
    <property type="entry name" value="FAD/NAD-bd_sf"/>
</dbReference>
<dbReference type="Gene3D" id="3.50.50.60">
    <property type="entry name" value="FAD/NAD(P)-binding domain"/>
    <property type="match status" value="1"/>
</dbReference>
<dbReference type="Pfam" id="PF01593">
    <property type="entry name" value="Amino_oxidase"/>
    <property type="match status" value="1"/>
</dbReference>
<dbReference type="SUPFAM" id="SSF54373">
    <property type="entry name" value="FAD-linked reductases, C-terminal domain"/>
    <property type="match status" value="1"/>
</dbReference>
<feature type="signal peptide" evidence="1">
    <location>
        <begin position="1"/>
        <end position="19"/>
    </location>
</feature>
<gene>
    <name evidence="3" type="primary">AUGUSTUS-3.0.2_09644</name>
    <name evidence="3" type="ORF">TcasGA2_TC009644</name>
</gene>
<organism evidence="3 4">
    <name type="scientific">Tribolium castaneum</name>
    <name type="common">Red flour beetle</name>
    <dbReference type="NCBI Taxonomy" id="7070"/>
    <lineage>
        <taxon>Eukaryota</taxon>
        <taxon>Metazoa</taxon>
        <taxon>Ecdysozoa</taxon>
        <taxon>Arthropoda</taxon>
        <taxon>Hexapoda</taxon>
        <taxon>Insecta</taxon>
        <taxon>Pterygota</taxon>
        <taxon>Neoptera</taxon>
        <taxon>Endopterygota</taxon>
        <taxon>Coleoptera</taxon>
        <taxon>Polyphaga</taxon>
        <taxon>Cucujiformia</taxon>
        <taxon>Tenebrionidae</taxon>
        <taxon>Tenebrionidae incertae sedis</taxon>
        <taxon>Tribolium</taxon>
    </lineage>
</organism>
<dbReference type="GO" id="GO:0005737">
    <property type="term" value="C:cytoplasm"/>
    <property type="evidence" value="ECO:0000318"/>
    <property type="project" value="GO_Central"/>
</dbReference>
<dbReference type="InterPro" id="IPR002937">
    <property type="entry name" value="Amino_oxidase"/>
</dbReference>
<proteinExistence type="predicted"/>
<dbReference type="InterPro" id="IPR050281">
    <property type="entry name" value="Flavin_monoamine_oxidase"/>
</dbReference>
<keyword evidence="1" id="KW-0732">Signal</keyword>
<reference evidence="3 4" key="2">
    <citation type="journal article" date="2010" name="Nucleic Acids Res.">
        <title>BeetleBase in 2010: revisions to provide comprehensive genomic information for Tribolium castaneum.</title>
        <authorList>
            <person name="Kim H.S."/>
            <person name="Murphy T."/>
            <person name="Xia J."/>
            <person name="Caragea D."/>
            <person name="Park Y."/>
            <person name="Beeman R.W."/>
            <person name="Lorenzen M.D."/>
            <person name="Butcher S."/>
            <person name="Manak J.R."/>
            <person name="Brown S.J."/>
        </authorList>
    </citation>
    <scope>GENOME REANNOTATION</scope>
    <source>
        <strain evidence="3 4">Georgia GA2</strain>
    </source>
</reference>
<dbReference type="InParanoid" id="D6WTF5"/>
<dbReference type="PANTHER" id="PTHR10742">
    <property type="entry name" value="FLAVIN MONOAMINE OXIDASE"/>
    <property type="match status" value="1"/>
</dbReference>